<evidence type="ECO:0000313" key="2">
    <source>
        <dbReference type="Proteomes" id="UP000199184"/>
    </source>
</evidence>
<dbReference type="EMBL" id="FMAI01000016">
    <property type="protein sequence ID" value="SCB52014.1"/>
    <property type="molecule type" value="Genomic_DNA"/>
</dbReference>
<accession>A0A1C3XJ65</accession>
<organism evidence="1 2">
    <name type="scientific">Bradyrhizobium shewense</name>
    <dbReference type="NCBI Taxonomy" id="1761772"/>
    <lineage>
        <taxon>Bacteria</taxon>
        <taxon>Pseudomonadati</taxon>
        <taxon>Pseudomonadota</taxon>
        <taxon>Alphaproteobacteria</taxon>
        <taxon>Hyphomicrobiales</taxon>
        <taxon>Nitrobacteraceae</taxon>
        <taxon>Bradyrhizobium</taxon>
    </lineage>
</organism>
<sequence length="69" mass="7693">MPLPLREGCINQAGPFPQSVSCTWGTYEMLNQASVSTLRLAWRGLRLNMIHDSGILNATCGRRLRICNC</sequence>
<gene>
    <name evidence="1" type="ORF">GA0061098_1016135</name>
</gene>
<dbReference type="Proteomes" id="UP000199184">
    <property type="component" value="Unassembled WGS sequence"/>
</dbReference>
<dbReference type="AlphaFoldDB" id="A0A1C3XJ65"/>
<evidence type="ECO:0000313" key="1">
    <source>
        <dbReference type="EMBL" id="SCB52014.1"/>
    </source>
</evidence>
<name>A0A1C3XJ65_9BRAD</name>
<keyword evidence="2" id="KW-1185">Reference proteome</keyword>
<reference evidence="2" key="1">
    <citation type="submission" date="2016-08" db="EMBL/GenBank/DDBJ databases">
        <authorList>
            <person name="Varghese N."/>
            <person name="Submissions Spin"/>
        </authorList>
    </citation>
    <scope>NUCLEOTIDE SEQUENCE [LARGE SCALE GENOMIC DNA]</scope>
    <source>
        <strain evidence="2">ERR11</strain>
    </source>
</reference>
<proteinExistence type="predicted"/>
<protein>
    <submittedName>
        <fullName evidence="1">Uncharacterized protein</fullName>
    </submittedName>
</protein>